<proteinExistence type="predicted"/>
<keyword evidence="1" id="KW-0472">Membrane</keyword>
<dbReference type="eggNOG" id="COG2972">
    <property type="taxonomic scope" value="Bacteria"/>
</dbReference>
<gene>
    <name evidence="3" type="ORF">CD30_06440</name>
</gene>
<dbReference type="GO" id="GO:0016301">
    <property type="term" value="F:kinase activity"/>
    <property type="evidence" value="ECO:0007669"/>
    <property type="project" value="UniProtKB-KW"/>
</dbReference>
<sequence>MLNLDDKYLQAKKKVEKIKAFYIHLFVYVVVNIGLIGINLFNFDGTLWFIYPLLGWGIGIVSHAFAVLGHTSLFGKNWEERQIAKYMDED</sequence>
<keyword evidence="1" id="KW-1133">Transmembrane helix</keyword>
<evidence type="ECO:0000256" key="1">
    <source>
        <dbReference type="SAM" id="Phobius"/>
    </source>
</evidence>
<accession>A0A0A3J808</accession>
<name>A0A0A3J808_9BACL</name>
<keyword evidence="1" id="KW-0812">Transmembrane</keyword>
<evidence type="ECO:0000259" key="2">
    <source>
        <dbReference type="Pfam" id="PF13239"/>
    </source>
</evidence>
<dbReference type="AlphaFoldDB" id="A0A0A3J808"/>
<reference evidence="3 4" key="1">
    <citation type="submission" date="2014-02" db="EMBL/GenBank/DDBJ databases">
        <title>Draft genome sequence of Lysinibacillus massiliensis CCUG 49529.</title>
        <authorList>
            <person name="Zhang F."/>
            <person name="Wang G."/>
            <person name="Zhang L."/>
        </authorList>
    </citation>
    <scope>NUCLEOTIDE SEQUENCE [LARGE SCALE GENOMIC DNA]</scope>
    <source>
        <strain evidence="3 4">CCUG 49529</strain>
    </source>
</reference>
<keyword evidence="3" id="KW-0418">Kinase</keyword>
<dbReference type="InterPro" id="IPR025698">
    <property type="entry name" value="2TM_dom"/>
</dbReference>
<comment type="caution">
    <text evidence="3">The sequence shown here is derived from an EMBL/GenBank/DDBJ whole genome shotgun (WGS) entry which is preliminary data.</text>
</comment>
<protein>
    <submittedName>
        <fullName evidence="3">Histidine kinase</fullName>
    </submittedName>
</protein>
<feature type="domain" description="2TM" evidence="2">
    <location>
        <begin position="10"/>
        <end position="88"/>
    </location>
</feature>
<keyword evidence="4" id="KW-1185">Reference proteome</keyword>
<dbReference type="Pfam" id="PF13239">
    <property type="entry name" value="2TM"/>
    <property type="match status" value="1"/>
</dbReference>
<evidence type="ECO:0000313" key="3">
    <source>
        <dbReference type="EMBL" id="KGR91268.1"/>
    </source>
</evidence>
<feature type="transmembrane region" description="Helical" evidence="1">
    <location>
        <begin position="21"/>
        <end position="41"/>
    </location>
</feature>
<evidence type="ECO:0000313" key="4">
    <source>
        <dbReference type="Proteomes" id="UP000030595"/>
    </source>
</evidence>
<dbReference type="EMBL" id="JPVQ01000008">
    <property type="protein sequence ID" value="KGR91268.1"/>
    <property type="molecule type" value="Genomic_DNA"/>
</dbReference>
<keyword evidence="3" id="KW-0808">Transferase</keyword>
<organism evidence="3 4">
    <name type="scientific">Ureibacillus massiliensis 4400831 = CIP 108448 = CCUG 49529</name>
    <dbReference type="NCBI Taxonomy" id="1211035"/>
    <lineage>
        <taxon>Bacteria</taxon>
        <taxon>Bacillati</taxon>
        <taxon>Bacillota</taxon>
        <taxon>Bacilli</taxon>
        <taxon>Bacillales</taxon>
        <taxon>Caryophanaceae</taxon>
        <taxon>Ureibacillus</taxon>
    </lineage>
</organism>
<dbReference type="Proteomes" id="UP000030595">
    <property type="component" value="Unassembled WGS sequence"/>
</dbReference>
<feature type="transmembrane region" description="Helical" evidence="1">
    <location>
        <begin position="47"/>
        <end position="68"/>
    </location>
</feature>